<evidence type="ECO:0000256" key="11">
    <source>
        <dbReference type="ARBA" id="ARBA00023134"/>
    </source>
</evidence>
<comment type="cofactor">
    <cofactor evidence="14">
        <name>Zn(2+)</name>
        <dbReference type="ChEBI" id="CHEBI:29105"/>
    </cofactor>
    <text evidence="14">Binds 1 zinc ion per subunit.</text>
</comment>
<feature type="binding site" evidence="14">
    <location>
        <begin position="253"/>
        <end position="257"/>
    </location>
    <ligand>
        <name>GTP</name>
        <dbReference type="ChEBI" id="CHEBI:37565"/>
    </ligand>
</feature>
<evidence type="ECO:0000256" key="1">
    <source>
        <dbReference type="ARBA" id="ARBA00000141"/>
    </source>
</evidence>
<dbReference type="FunFam" id="3.40.50.10990:FF:000001">
    <property type="entry name" value="Riboflavin biosynthesis protein RibBA"/>
    <property type="match status" value="1"/>
</dbReference>
<keyword evidence="7 14" id="KW-0479">Metal-binding</keyword>
<dbReference type="PANTHER" id="PTHR21327:SF18">
    <property type="entry name" value="3,4-DIHYDROXY-2-BUTANONE 4-PHOSPHATE SYNTHASE"/>
    <property type="match status" value="1"/>
</dbReference>
<gene>
    <name evidence="14" type="primary">ribA</name>
    <name evidence="16" type="ORF">SAMN05421642_108121</name>
</gene>
<reference evidence="17" key="1">
    <citation type="submission" date="2017-06" db="EMBL/GenBank/DDBJ databases">
        <authorList>
            <person name="Varghese N."/>
            <person name="Submissions S."/>
        </authorList>
    </citation>
    <scope>NUCLEOTIDE SEQUENCE [LARGE SCALE GENOMIC DNA]</scope>
    <source>
        <strain evidence="17">JCM 23211</strain>
    </source>
</reference>
<feature type="binding site" evidence="14">
    <location>
        <position position="258"/>
    </location>
    <ligand>
        <name>Zn(2+)</name>
        <dbReference type="ChEBI" id="CHEBI:29105"/>
        <note>catalytic</note>
    </ligand>
</feature>
<dbReference type="EMBL" id="FZOW01000008">
    <property type="protein sequence ID" value="SNT02615.1"/>
    <property type="molecule type" value="Genomic_DNA"/>
</dbReference>
<evidence type="ECO:0000256" key="10">
    <source>
        <dbReference type="ARBA" id="ARBA00022833"/>
    </source>
</evidence>
<feature type="binding site" evidence="14">
    <location>
        <position position="271"/>
    </location>
    <ligand>
        <name>Zn(2+)</name>
        <dbReference type="ChEBI" id="CHEBI:29105"/>
        <note>catalytic</note>
    </ligand>
</feature>
<evidence type="ECO:0000256" key="4">
    <source>
        <dbReference type="ARBA" id="ARBA00004904"/>
    </source>
</evidence>
<evidence type="ECO:0000256" key="13">
    <source>
        <dbReference type="ARBA" id="ARBA00049295"/>
    </source>
</evidence>
<evidence type="ECO:0000256" key="5">
    <source>
        <dbReference type="ARBA" id="ARBA00005520"/>
    </source>
</evidence>
<feature type="binding site" evidence="14">
    <location>
        <position position="274"/>
    </location>
    <ligand>
        <name>GTP</name>
        <dbReference type="ChEBI" id="CHEBI:37565"/>
    </ligand>
</feature>
<comment type="catalytic activity">
    <reaction evidence="1">
        <text>D-ribulose 5-phosphate = (2S)-2-hydroxy-3-oxobutyl phosphate + formate + H(+)</text>
        <dbReference type="Rhea" id="RHEA:18457"/>
        <dbReference type="ChEBI" id="CHEBI:15378"/>
        <dbReference type="ChEBI" id="CHEBI:15740"/>
        <dbReference type="ChEBI" id="CHEBI:58121"/>
        <dbReference type="ChEBI" id="CHEBI:58830"/>
        <dbReference type="EC" id="4.1.99.12"/>
    </reaction>
</comment>
<keyword evidence="10 14" id="KW-0862">Zinc</keyword>
<dbReference type="RefSeq" id="WP_089247546.1">
    <property type="nucleotide sequence ID" value="NZ_FZOW01000008.1"/>
</dbReference>
<evidence type="ECO:0000256" key="9">
    <source>
        <dbReference type="ARBA" id="ARBA00022801"/>
    </source>
</evidence>
<comment type="function">
    <text evidence="2">Catalyzes the conversion of D-ribulose 5-phosphate to formate and 3,4-dihydroxy-2-butanone 4-phosphate.</text>
</comment>
<dbReference type="SUPFAM" id="SSF142695">
    <property type="entry name" value="RibA-like"/>
    <property type="match status" value="1"/>
</dbReference>
<dbReference type="GO" id="GO:0009231">
    <property type="term" value="P:riboflavin biosynthetic process"/>
    <property type="evidence" value="ECO:0007669"/>
    <property type="project" value="UniProtKB-UniRule"/>
</dbReference>
<keyword evidence="17" id="KW-1185">Reference proteome</keyword>
<keyword evidence="6 14" id="KW-0686">Riboflavin biosynthesis</keyword>
<evidence type="ECO:0000256" key="2">
    <source>
        <dbReference type="ARBA" id="ARBA00002284"/>
    </source>
</evidence>
<comment type="similarity">
    <text evidence="14">Belongs to the GTP cyclohydrolase II family.</text>
</comment>
<evidence type="ECO:0000259" key="15">
    <source>
        <dbReference type="Pfam" id="PF00925"/>
    </source>
</evidence>
<dbReference type="OrthoDB" id="9793111at2"/>
<dbReference type="GO" id="GO:0005829">
    <property type="term" value="C:cytosol"/>
    <property type="evidence" value="ECO:0007669"/>
    <property type="project" value="TreeGrafter"/>
</dbReference>
<feature type="active site" description="Proton acceptor" evidence="14">
    <location>
        <position position="330"/>
    </location>
</feature>
<dbReference type="NCBIfam" id="TIGR00505">
    <property type="entry name" value="ribA"/>
    <property type="match status" value="1"/>
</dbReference>
<keyword evidence="9 14" id="KW-0378">Hydrolase</keyword>
<dbReference type="InterPro" id="IPR000926">
    <property type="entry name" value="RibA"/>
</dbReference>
<dbReference type="Proteomes" id="UP000198327">
    <property type="component" value="Unassembled WGS sequence"/>
</dbReference>
<dbReference type="PIRSF" id="PIRSF001259">
    <property type="entry name" value="RibA"/>
    <property type="match status" value="1"/>
</dbReference>
<comment type="pathway">
    <text evidence="4">Cofactor biosynthesis; riboflavin biosynthesis; 2-hydroxy-3-oxobutyl phosphate from D-ribulose 5-phosphate: step 1/1.</text>
</comment>
<dbReference type="EC" id="3.5.4.25" evidence="14"/>
<evidence type="ECO:0000256" key="12">
    <source>
        <dbReference type="ARBA" id="ARBA00043932"/>
    </source>
</evidence>
<comment type="similarity">
    <text evidence="5">In the N-terminal section; belongs to the DHBP synthase family.</text>
</comment>
<comment type="catalytic activity">
    <reaction evidence="13 14">
        <text>GTP + 4 H2O = 2,5-diamino-6-hydroxy-4-(5-phosphoribosylamino)-pyrimidine + formate + 2 phosphate + 3 H(+)</text>
        <dbReference type="Rhea" id="RHEA:23704"/>
        <dbReference type="ChEBI" id="CHEBI:15377"/>
        <dbReference type="ChEBI" id="CHEBI:15378"/>
        <dbReference type="ChEBI" id="CHEBI:15740"/>
        <dbReference type="ChEBI" id="CHEBI:37565"/>
        <dbReference type="ChEBI" id="CHEBI:43474"/>
        <dbReference type="ChEBI" id="CHEBI:58614"/>
        <dbReference type="EC" id="3.5.4.25"/>
    </reaction>
</comment>
<comment type="function">
    <text evidence="12 14">Catalyzes the conversion of GTP to 2,5-diamino-6-ribosylamino-4(3H)-pyrimidinone 5'-phosphate (DARP), formate and pyrophosphate.</text>
</comment>
<dbReference type="GO" id="GO:0003935">
    <property type="term" value="F:GTP cyclohydrolase II activity"/>
    <property type="evidence" value="ECO:0007669"/>
    <property type="project" value="UniProtKB-UniRule"/>
</dbReference>
<protein>
    <recommendedName>
        <fullName evidence="14">GTP cyclohydrolase-2</fullName>
        <ecNumber evidence="14">3.5.4.25</ecNumber>
    </recommendedName>
    <alternativeName>
        <fullName evidence="14">GTP cyclohydrolase II</fullName>
    </alternativeName>
</protein>
<evidence type="ECO:0000313" key="16">
    <source>
        <dbReference type="EMBL" id="SNT02615.1"/>
    </source>
</evidence>
<dbReference type="Pfam" id="PF00925">
    <property type="entry name" value="GTP_cyclohydro2"/>
    <property type="match status" value="1"/>
</dbReference>
<evidence type="ECO:0000256" key="6">
    <source>
        <dbReference type="ARBA" id="ARBA00022619"/>
    </source>
</evidence>
<dbReference type="HAMAP" id="MF_00179">
    <property type="entry name" value="RibA"/>
    <property type="match status" value="1"/>
</dbReference>
<feature type="binding site" evidence="14">
    <location>
        <position position="318"/>
    </location>
    <ligand>
        <name>GTP</name>
        <dbReference type="ChEBI" id="CHEBI:37565"/>
    </ligand>
</feature>
<evidence type="ECO:0000313" key="17">
    <source>
        <dbReference type="Proteomes" id="UP000198327"/>
    </source>
</evidence>
<feature type="binding site" evidence="14">
    <location>
        <position position="353"/>
    </location>
    <ligand>
        <name>GTP</name>
        <dbReference type="ChEBI" id="CHEBI:37565"/>
    </ligand>
</feature>
<feature type="binding site" evidence="14">
    <location>
        <begin position="296"/>
        <end position="298"/>
    </location>
    <ligand>
        <name>GTP</name>
        <dbReference type="ChEBI" id="CHEBI:37565"/>
    </ligand>
</feature>
<dbReference type="CDD" id="cd00641">
    <property type="entry name" value="GTP_cyclohydro2"/>
    <property type="match status" value="1"/>
</dbReference>
<organism evidence="16 17">
    <name type="scientific">Rhodococcoides kyotonense</name>
    <dbReference type="NCBI Taxonomy" id="398843"/>
    <lineage>
        <taxon>Bacteria</taxon>
        <taxon>Bacillati</taxon>
        <taxon>Actinomycetota</taxon>
        <taxon>Actinomycetes</taxon>
        <taxon>Mycobacteriales</taxon>
        <taxon>Nocardiaceae</taxon>
        <taxon>Rhodococcoides</taxon>
    </lineage>
</organism>
<accession>A0A239J9Y4</accession>
<feature type="binding site" evidence="14">
    <location>
        <position position="269"/>
    </location>
    <ligand>
        <name>Zn(2+)</name>
        <dbReference type="ChEBI" id="CHEBI:29105"/>
        <note>catalytic</note>
    </ligand>
</feature>
<dbReference type="NCBIfam" id="NF001591">
    <property type="entry name" value="PRK00393.1"/>
    <property type="match status" value="1"/>
</dbReference>
<dbReference type="SUPFAM" id="SSF55821">
    <property type="entry name" value="YrdC/RibB"/>
    <property type="match status" value="1"/>
</dbReference>
<dbReference type="GO" id="GO:0005525">
    <property type="term" value="F:GTP binding"/>
    <property type="evidence" value="ECO:0007669"/>
    <property type="project" value="UniProtKB-KW"/>
</dbReference>
<dbReference type="Pfam" id="PF00926">
    <property type="entry name" value="DHBP_synthase"/>
    <property type="match status" value="1"/>
</dbReference>
<dbReference type="GO" id="GO:0008686">
    <property type="term" value="F:3,4-dihydroxy-2-butanone-4-phosphate synthase activity"/>
    <property type="evidence" value="ECO:0007669"/>
    <property type="project" value="UniProtKB-EC"/>
</dbReference>
<evidence type="ECO:0000256" key="7">
    <source>
        <dbReference type="ARBA" id="ARBA00022723"/>
    </source>
</evidence>
<dbReference type="Gene3D" id="3.40.50.10990">
    <property type="entry name" value="GTP cyclohydrolase II"/>
    <property type="match status" value="1"/>
</dbReference>
<dbReference type="InterPro" id="IPR032677">
    <property type="entry name" value="GTP_cyclohydro_II"/>
</dbReference>
<dbReference type="InterPro" id="IPR000422">
    <property type="entry name" value="DHBP_synthase_RibB"/>
</dbReference>
<feature type="binding site" evidence="14">
    <location>
        <position position="358"/>
    </location>
    <ligand>
        <name>GTP</name>
        <dbReference type="ChEBI" id="CHEBI:37565"/>
    </ligand>
</feature>
<evidence type="ECO:0000256" key="3">
    <source>
        <dbReference type="ARBA" id="ARBA00004853"/>
    </source>
</evidence>
<dbReference type="Gene3D" id="3.90.870.10">
    <property type="entry name" value="DHBP synthase"/>
    <property type="match status" value="1"/>
</dbReference>
<dbReference type="NCBIfam" id="TIGR00506">
    <property type="entry name" value="ribB"/>
    <property type="match status" value="1"/>
</dbReference>
<keyword evidence="8 14" id="KW-0547">Nucleotide-binding</keyword>
<dbReference type="InterPro" id="IPR036144">
    <property type="entry name" value="RibA-like_sf"/>
</dbReference>
<evidence type="ECO:0000256" key="8">
    <source>
        <dbReference type="ARBA" id="ARBA00022741"/>
    </source>
</evidence>
<name>A0A239J9Y4_9NOCA</name>
<dbReference type="UniPathway" id="UPA00275">
    <property type="reaction ID" value="UER00399"/>
</dbReference>
<feature type="active site" description="Nucleophile" evidence="14">
    <location>
        <position position="332"/>
    </location>
</feature>
<evidence type="ECO:0000256" key="14">
    <source>
        <dbReference type="HAMAP-Rule" id="MF_00179"/>
    </source>
</evidence>
<feature type="domain" description="GTP cyclohydrolase II" evidence="15">
    <location>
        <begin position="211"/>
        <end position="374"/>
    </location>
</feature>
<dbReference type="AlphaFoldDB" id="A0A239J9Y4"/>
<dbReference type="InterPro" id="IPR017945">
    <property type="entry name" value="DHBP_synth_RibB-like_a/b_dom"/>
</dbReference>
<comment type="pathway">
    <text evidence="3 14">Cofactor biosynthesis; riboflavin biosynthesis; 5-amino-6-(D-ribitylamino)uracil from GTP: step 1/4.</text>
</comment>
<dbReference type="PANTHER" id="PTHR21327">
    <property type="entry name" value="GTP CYCLOHYDROLASE II-RELATED"/>
    <property type="match status" value="1"/>
</dbReference>
<dbReference type="GO" id="GO:0008270">
    <property type="term" value="F:zinc ion binding"/>
    <property type="evidence" value="ECO:0007669"/>
    <property type="project" value="UniProtKB-UniRule"/>
</dbReference>
<sequence length="406" mass="43162">MMEAAFDALRQGKPVLVTDDARRENEGDVVLAADRVTPEWTAWTIRNTSGLLCAPMTAARADALDLPPMVADNQDPKKTAYTVTVDAAVGVTTGISAADRARTLRVLADPGSVAADLIRPGHVIPLRARPGGVLERAGHTEAAVDLCSLAGVPAVGVIAELVADDGSMMTFPDIESLGRRMQLPVLTIEQLANYRLAQGISTVPPVSRVDRVAETVLTTSHGEFRAYGYADRETGAEHIALVKGDLAGAPIVRVHSECLTGESFSSERCECGPQLDSALARVAREGGVVVYLRGHEGRGIGLLKKLAAYRLQDQGFDTMQANLELDEPADGREYGGAAAILEDLGVTTVRLLTNNPDKVQGLRDNGIGVTARVPLIVGAAPANVRYLETKRDRMGHLLPGQLERSV</sequence>
<proteinExistence type="inferred from homology"/>
<keyword evidence="11 14" id="KW-0342">GTP-binding</keyword>